<dbReference type="EMBL" id="JBJQND010000008">
    <property type="protein sequence ID" value="KAL3867920.1"/>
    <property type="molecule type" value="Genomic_DNA"/>
</dbReference>
<sequence length="453" mass="51065">MYQASLEEYQIMDVQVQCQLTMSSCERTRMNFAHQDSSNVPASAAGANAFSFSCQESSEREVTITNSRRKIMDRHRFGYDNLNNSCQLTSPPTTEMATHFGGAFDRNIPQSDVIQKDCMMNHDYPIDVRTCTSLPICSSSRMAPASVSNSNTNGSTVIQPMTQLGTRNLVHFNSVGVDHERKSPPPYNYSSTDSGYTSPVVLPSTCTSGEFQGYDNSSHKFPECTERANYLTNQNSYRGNDASLFSCPSYAGLPSELHGALQQDCSLTKVPSTLLCKDGYQEEVDVAMKERELFQQFRRLENHGCSSVKEFKDFYQSQSSIINVERNNILQQMAYDKFSTDSINGHYNSQLLQVINRMAKSLFLMESDLKSKPATGDCANQMKKGRLLPKNAVKMLETWYCENISNPYPSRKTTFELASKGGLTVEQIRKWFANKRNRSRSMKLQNENREAGE</sequence>
<proteinExistence type="predicted"/>
<evidence type="ECO:0000313" key="6">
    <source>
        <dbReference type="EMBL" id="KAL3867920.1"/>
    </source>
</evidence>
<dbReference type="CDD" id="cd00086">
    <property type="entry name" value="homeodomain"/>
    <property type="match status" value="1"/>
</dbReference>
<evidence type="ECO:0000256" key="4">
    <source>
        <dbReference type="PROSITE-ProRule" id="PRU00108"/>
    </source>
</evidence>
<dbReference type="EMBL" id="JBJQND010000008">
    <property type="protein sequence ID" value="KAL3867921.1"/>
    <property type="molecule type" value="Genomic_DNA"/>
</dbReference>
<keyword evidence="3 4" id="KW-0539">Nucleus</keyword>
<reference evidence="7 8" key="1">
    <citation type="submission" date="2024-11" db="EMBL/GenBank/DDBJ databases">
        <title>Chromosome-level genome assembly of the freshwater bivalve Anodonta woodiana.</title>
        <authorList>
            <person name="Chen X."/>
        </authorList>
    </citation>
    <scope>NUCLEOTIDE SEQUENCE [LARGE SCALE GENOMIC DNA]</scope>
    <source>
        <strain evidence="7">MN2024</strain>
        <tissue evidence="7">Gills</tissue>
    </source>
</reference>
<keyword evidence="2 4" id="KW-0371">Homeobox</keyword>
<comment type="subcellular location">
    <subcellularLocation>
        <location evidence="4">Nucleus</location>
    </subcellularLocation>
</comment>
<dbReference type="Pfam" id="PF05920">
    <property type="entry name" value="Homeobox_KN"/>
    <property type="match status" value="1"/>
</dbReference>
<organism evidence="7 8">
    <name type="scientific">Sinanodonta woodiana</name>
    <name type="common">Chinese pond mussel</name>
    <name type="synonym">Anodonta woodiana</name>
    <dbReference type="NCBI Taxonomy" id="1069815"/>
    <lineage>
        <taxon>Eukaryota</taxon>
        <taxon>Metazoa</taxon>
        <taxon>Spiralia</taxon>
        <taxon>Lophotrochozoa</taxon>
        <taxon>Mollusca</taxon>
        <taxon>Bivalvia</taxon>
        <taxon>Autobranchia</taxon>
        <taxon>Heteroconchia</taxon>
        <taxon>Palaeoheterodonta</taxon>
        <taxon>Unionida</taxon>
        <taxon>Unionoidea</taxon>
        <taxon>Unionidae</taxon>
        <taxon>Unioninae</taxon>
        <taxon>Sinanodonta</taxon>
    </lineage>
</organism>
<evidence type="ECO:0000256" key="2">
    <source>
        <dbReference type="ARBA" id="ARBA00023155"/>
    </source>
</evidence>
<evidence type="ECO:0000256" key="1">
    <source>
        <dbReference type="ARBA" id="ARBA00023125"/>
    </source>
</evidence>
<dbReference type="SUPFAM" id="SSF46689">
    <property type="entry name" value="Homeodomain-like"/>
    <property type="match status" value="1"/>
</dbReference>
<name>A0ABD3W213_SINWO</name>
<feature type="DNA-binding region" description="Homeobox" evidence="4">
    <location>
        <begin position="381"/>
        <end position="443"/>
    </location>
</feature>
<evidence type="ECO:0000256" key="3">
    <source>
        <dbReference type="ARBA" id="ARBA00023242"/>
    </source>
</evidence>
<dbReference type="PANTHER" id="PTHR11850">
    <property type="entry name" value="HOMEOBOX PROTEIN TRANSCRIPTION FACTORS"/>
    <property type="match status" value="1"/>
</dbReference>
<dbReference type="InterPro" id="IPR008422">
    <property type="entry name" value="KN_HD"/>
</dbReference>
<keyword evidence="8" id="KW-1185">Reference proteome</keyword>
<dbReference type="PROSITE" id="PS50071">
    <property type="entry name" value="HOMEOBOX_2"/>
    <property type="match status" value="1"/>
</dbReference>
<dbReference type="AlphaFoldDB" id="A0ABD3W213"/>
<keyword evidence="1 4" id="KW-0238">DNA-binding</keyword>
<dbReference type="InterPro" id="IPR050224">
    <property type="entry name" value="TALE_homeobox"/>
</dbReference>
<dbReference type="GO" id="GO:0005634">
    <property type="term" value="C:nucleus"/>
    <property type="evidence" value="ECO:0007669"/>
    <property type="project" value="UniProtKB-SubCell"/>
</dbReference>
<feature type="domain" description="Homeobox" evidence="5">
    <location>
        <begin position="379"/>
        <end position="442"/>
    </location>
</feature>
<dbReference type="InterPro" id="IPR009057">
    <property type="entry name" value="Homeodomain-like_sf"/>
</dbReference>
<comment type="caution">
    <text evidence="7">The sequence shown here is derived from an EMBL/GenBank/DDBJ whole genome shotgun (WGS) entry which is preliminary data.</text>
</comment>
<dbReference type="InterPro" id="IPR001356">
    <property type="entry name" value="HD"/>
</dbReference>
<accession>A0ABD3W213</accession>
<gene>
    <name evidence="6" type="ORF">ACJMK2_040762</name>
    <name evidence="7" type="ORF">ACJMK2_040763</name>
</gene>
<dbReference type="Proteomes" id="UP001634394">
    <property type="component" value="Unassembled WGS sequence"/>
</dbReference>
<evidence type="ECO:0000259" key="5">
    <source>
        <dbReference type="PROSITE" id="PS50071"/>
    </source>
</evidence>
<dbReference type="GO" id="GO:0003677">
    <property type="term" value="F:DNA binding"/>
    <property type="evidence" value="ECO:0007669"/>
    <property type="project" value="UniProtKB-UniRule"/>
</dbReference>
<protein>
    <recommendedName>
        <fullName evidence="5">Homeobox domain-containing protein</fullName>
    </recommendedName>
</protein>
<dbReference type="Gene3D" id="1.10.10.60">
    <property type="entry name" value="Homeodomain-like"/>
    <property type="match status" value="1"/>
</dbReference>
<dbReference type="SMART" id="SM00389">
    <property type="entry name" value="HOX"/>
    <property type="match status" value="1"/>
</dbReference>
<evidence type="ECO:0000313" key="7">
    <source>
        <dbReference type="EMBL" id="KAL3867921.1"/>
    </source>
</evidence>
<evidence type="ECO:0000313" key="8">
    <source>
        <dbReference type="Proteomes" id="UP001634394"/>
    </source>
</evidence>